<evidence type="ECO:0000313" key="4">
    <source>
        <dbReference type="EMBL" id="NYJ04575.1"/>
    </source>
</evidence>
<dbReference type="RefSeq" id="WP_179715277.1">
    <property type="nucleotide sequence ID" value="NZ_JACBZT010000001.1"/>
</dbReference>
<reference evidence="4 5" key="1">
    <citation type="submission" date="2020-07" db="EMBL/GenBank/DDBJ databases">
        <title>Sequencing the genomes of 1000 actinobacteria strains.</title>
        <authorList>
            <person name="Klenk H.-P."/>
        </authorList>
    </citation>
    <scope>NUCLEOTIDE SEQUENCE [LARGE SCALE GENOMIC DNA]</scope>
    <source>
        <strain evidence="4 5">DSM 104001</strain>
    </source>
</reference>
<sequence length="212" mass="23860">MTQPRRSADGEPRTLYEGRRARKDVAKYLLPGEDVIIATRRHWASLAEPVAKSLPLLVVGFWLLLLDPSNHLSSAAGLILLVIGLGYLGLRVAEWYMRHFIVSPRRMLLTSGVIVRTVTLLPRRRITDLTWQETAFGQLLGYGTFRIESAGQHQALSEVTFLPRADVLYRKISELLFPGDNGDGGDEMGDEEPRPPRPVARQDTEPIPRREP</sequence>
<feature type="domain" description="YdbS-like PH" evidence="3">
    <location>
        <begin position="95"/>
        <end position="171"/>
    </location>
</feature>
<keyword evidence="5" id="KW-1185">Reference proteome</keyword>
<feature type="compositionally biased region" description="Basic and acidic residues" evidence="1">
    <location>
        <begin position="191"/>
        <end position="212"/>
    </location>
</feature>
<evidence type="ECO:0000259" key="3">
    <source>
        <dbReference type="Pfam" id="PF03703"/>
    </source>
</evidence>
<dbReference type="InterPro" id="IPR005182">
    <property type="entry name" value="YdbS-like_PH"/>
</dbReference>
<dbReference type="AlphaFoldDB" id="A0A853C9H1"/>
<dbReference type="Pfam" id="PF03703">
    <property type="entry name" value="bPH_2"/>
    <property type="match status" value="1"/>
</dbReference>
<comment type="caution">
    <text evidence="4">The sequence shown here is derived from an EMBL/GenBank/DDBJ whole genome shotgun (WGS) entry which is preliminary data.</text>
</comment>
<dbReference type="PANTHER" id="PTHR37938:SF1">
    <property type="entry name" value="BLL0215 PROTEIN"/>
    <property type="match status" value="1"/>
</dbReference>
<dbReference type="EMBL" id="JACBZT010000001">
    <property type="protein sequence ID" value="NYJ04575.1"/>
    <property type="molecule type" value="Genomic_DNA"/>
</dbReference>
<dbReference type="Proteomes" id="UP000541969">
    <property type="component" value="Unassembled WGS sequence"/>
</dbReference>
<evidence type="ECO:0000313" key="5">
    <source>
        <dbReference type="Proteomes" id="UP000541969"/>
    </source>
</evidence>
<accession>A0A853C9H1</accession>
<name>A0A853C9H1_9ACTN</name>
<evidence type="ECO:0000256" key="1">
    <source>
        <dbReference type="SAM" id="MobiDB-lite"/>
    </source>
</evidence>
<feature type="transmembrane region" description="Helical" evidence="2">
    <location>
        <begin position="50"/>
        <end position="66"/>
    </location>
</feature>
<feature type="region of interest" description="Disordered" evidence="1">
    <location>
        <begin position="178"/>
        <end position="212"/>
    </location>
</feature>
<dbReference type="PANTHER" id="PTHR37938">
    <property type="entry name" value="BLL0215 PROTEIN"/>
    <property type="match status" value="1"/>
</dbReference>
<protein>
    <submittedName>
        <fullName evidence="4">Membrane protein YdbS with pleckstrin-like domain</fullName>
    </submittedName>
</protein>
<evidence type="ECO:0000256" key="2">
    <source>
        <dbReference type="SAM" id="Phobius"/>
    </source>
</evidence>
<keyword evidence="2" id="KW-0472">Membrane</keyword>
<proteinExistence type="predicted"/>
<keyword evidence="2" id="KW-0812">Transmembrane</keyword>
<gene>
    <name evidence="4" type="ORF">GGQ55_000853</name>
</gene>
<feature type="transmembrane region" description="Helical" evidence="2">
    <location>
        <begin position="72"/>
        <end position="90"/>
    </location>
</feature>
<organism evidence="4 5">
    <name type="scientific">Petropleomorpha daqingensis</name>
    <dbReference type="NCBI Taxonomy" id="2026353"/>
    <lineage>
        <taxon>Bacteria</taxon>
        <taxon>Bacillati</taxon>
        <taxon>Actinomycetota</taxon>
        <taxon>Actinomycetes</taxon>
        <taxon>Geodermatophilales</taxon>
        <taxon>Geodermatophilaceae</taxon>
        <taxon>Petropleomorpha</taxon>
    </lineage>
</organism>
<keyword evidence="2" id="KW-1133">Transmembrane helix</keyword>